<evidence type="ECO:0008006" key="3">
    <source>
        <dbReference type="Google" id="ProtNLM"/>
    </source>
</evidence>
<gene>
    <name evidence="1" type="ORF">BGZ65_004236</name>
</gene>
<reference evidence="1" key="1">
    <citation type="journal article" date="2020" name="Fungal Divers.">
        <title>Resolving the Mortierellaceae phylogeny through synthesis of multi-gene phylogenetics and phylogenomics.</title>
        <authorList>
            <person name="Vandepol N."/>
            <person name="Liber J."/>
            <person name="Desiro A."/>
            <person name="Na H."/>
            <person name="Kennedy M."/>
            <person name="Barry K."/>
            <person name="Grigoriev I.V."/>
            <person name="Miller A.N."/>
            <person name="O'Donnell K."/>
            <person name="Stajich J.E."/>
            <person name="Bonito G."/>
        </authorList>
    </citation>
    <scope>NUCLEOTIDE SEQUENCE</scope>
    <source>
        <strain evidence="1">MES-2147</strain>
    </source>
</reference>
<organism evidence="1 2">
    <name type="scientific">Modicella reniformis</name>
    <dbReference type="NCBI Taxonomy" id="1440133"/>
    <lineage>
        <taxon>Eukaryota</taxon>
        <taxon>Fungi</taxon>
        <taxon>Fungi incertae sedis</taxon>
        <taxon>Mucoromycota</taxon>
        <taxon>Mortierellomycotina</taxon>
        <taxon>Mortierellomycetes</taxon>
        <taxon>Mortierellales</taxon>
        <taxon>Mortierellaceae</taxon>
        <taxon>Modicella</taxon>
    </lineage>
</organism>
<dbReference type="SUPFAM" id="SSF51197">
    <property type="entry name" value="Clavaminate synthase-like"/>
    <property type="match status" value="1"/>
</dbReference>
<proteinExistence type="predicted"/>
<dbReference type="EMBL" id="JAAAHW010000614">
    <property type="protein sequence ID" value="KAG0000588.1"/>
    <property type="molecule type" value="Genomic_DNA"/>
</dbReference>
<evidence type="ECO:0000313" key="2">
    <source>
        <dbReference type="Proteomes" id="UP000749646"/>
    </source>
</evidence>
<name>A0A9P6MHJ8_9FUNG</name>
<dbReference type="Proteomes" id="UP000749646">
    <property type="component" value="Unassembled WGS sequence"/>
</dbReference>
<sequence>MNQGKYSGLISEEIRRQFHRDGFAIVKNVYSLQTTLYISLKALTLEELEIFRREVDCLVNFLISENIDIMKDFGGVIGGPYDSTTKECFDLPESMDDLETYLNYHAGISTRYDQELDRDEALTQARQSPSNVAQTPSKIRGWPISRSLNVDLNPEHGPWTTSVSFERQLPVLVDIPAGSIIFLSGFVRHCSLGNGSSKFRRAYMPQFSLGRVVGEGEAMVSTAVSTAGYTQTLVPPMAGGSPDTDYDQ</sequence>
<evidence type="ECO:0000313" key="1">
    <source>
        <dbReference type="EMBL" id="KAG0000588.1"/>
    </source>
</evidence>
<dbReference type="AlphaFoldDB" id="A0A9P6MHJ8"/>
<protein>
    <recommendedName>
        <fullName evidence="3">Phytanoyl-CoA dioxygenase</fullName>
    </recommendedName>
</protein>
<comment type="caution">
    <text evidence="1">The sequence shown here is derived from an EMBL/GenBank/DDBJ whole genome shotgun (WGS) entry which is preliminary data.</text>
</comment>
<dbReference type="OrthoDB" id="445007at2759"/>
<accession>A0A9P6MHJ8</accession>
<keyword evidence="2" id="KW-1185">Reference proteome</keyword>